<protein>
    <recommendedName>
        <fullName evidence="2">SKP1 component POZ domain-containing protein</fullName>
    </recommendedName>
</protein>
<sequence length="138" mass="14774">MGSDHATSSEKEEPSSLSLESDACETLDSELEGGFDAEEFGAIVKAAGDIGALVKAGKSNRLGGSSTAIWVETVDGEIEEVEREVALLSPLVQREVLRYGNGTSRESPVVLPKQVGPDVLKLILEYCRFHRAPGRSDK</sequence>
<keyword evidence="4" id="KW-1185">Reference proteome</keyword>
<feature type="region of interest" description="Disordered" evidence="1">
    <location>
        <begin position="1"/>
        <end position="23"/>
    </location>
</feature>
<evidence type="ECO:0000313" key="3">
    <source>
        <dbReference type="EMBL" id="KAK3278852.1"/>
    </source>
</evidence>
<evidence type="ECO:0000259" key="2">
    <source>
        <dbReference type="Pfam" id="PF03931"/>
    </source>
</evidence>
<feature type="non-terminal residue" evidence="3">
    <location>
        <position position="138"/>
    </location>
</feature>
<gene>
    <name evidence="3" type="ORF">CYMTET_13235</name>
</gene>
<organism evidence="3 4">
    <name type="scientific">Cymbomonas tetramitiformis</name>
    <dbReference type="NCBI Taxonomy" id="36881"/>
    <lineage>
        <taxon>Eukaryota</taxon>
        <taxon>Viridiplantae</taxon>
        <taxon>Chlorophyta</taxon>
        <taxon>Pyramimonadophyceae</taxon>
        <taxon>Pyramimonadales</taxon>
        <taxon>Pyramimonadaceae</taxon>
        <taxon>Cymbomonas</taxon>
    </lineage>
</organism>
<dbReference type="GO" id="GO:0006511">
    <property type="term" value="P:ubiquitin-dependent protein catabolic process"/>
    <property type="evidence" value="ECO:0007669"/>
    <property type="project" value="InterPro"/>
</dbReference>
<proteinExistence type="predicted"/>
<dbReference type="SUPFAM" id="SSF54695">
    <property type="entry name" value="POZ domain"/>
    <property type="match status" value="1"/>
</dbReference>
<evidence type="ECO:0000256" key="1">
    <source>
        <dbReference type="SAM" id="MobiDB-lite"/>
    </source>
</evidence>
<dbReference type="Pfam" id="PF03931">
    <property type="entry name" value="Skp1_POZ"/>
    <property type="match status" value="1"/>
</dbReference>
<comment type="caution">
    <text evidence="3">The sequence shown here is derived from an EMBL/GenBank/DDBJ whole genome shotgun (WGS) entry which is preliminary data.</text>
</comment>
<feature type="domain" description="SKP1 component POZ" evidence="2">
    <location>
        <begin position="70"/>
        <end position="131"/>
    </location>
</feature>
<reference evidence="3 4" key="1">
    <citation type="journal article" date="2015" name="Genome Biol. Evol.">
        <title>Comparative Genomics of a Bacterivorous Green Alga Reveals Evolutionary Causalities and Consequences of Phago-Mixotrophic Mode of Nutrition.</title>
        <authorList>
            <person name="Burns J.A."/>
            <person name="Paasch A."/>
            <person name="Narechania A."/>
            <person name="Kim E."/>
        </authorList>
    </citation>
    <scope>NUCLEOTIDE SEQUENCE [LARGE SCALE GENOMIC DNA]</scope>
    <source>
        <strain evidence="3 4">PLY_AMNH</strain>
    </source>
</reference>
<dbReference type="InterPro" id="IPR016073">
    <property type="entry name" value="Skp1_comp_POZ"/>
</dbReference>
<dbReference type="Gene3D" id="3.30.710.10">
    <property type="entry name" value="Potassium Channel Kv1.1, Chain A"/>
    <property type="match status" value="1"/>
</dbReference>
<dbReference type="AlphaFoldDB" id="A0AAE0LBE0"/>
<dbReference type="InterPro" id="IPR011333">
    <property type="entry name" value="SKP1/BTB/POZ_sf"/>
</dbReference>
<evidence type="ECO:0000313" key="4">
    <source>
        <dbReference type="Proteomes" id="UP001190700"/>
    </source>
</evidence>
<name>A0AAE0LBE0_9CHLO</name>
<dbReference type="Proteomes" id="UP001190700">
    <property type="component" value="Unassembled WGS sequence"/>
</dbReference>
<dbReference type="EMBL" id="LGRX02005254">
    <property type="protein sequence ID" value="KAK3278852.1"/>
    <property type="molecule type" value="Genomic_DNA"/>
</dbReference>
<accession>A0AAE0LBE0</accession>